<name>A0ACB8TUZ7_9APHY</name>
<reference evidence="1" key="1">
    <citation type="journal article" date="2021" name="Environ. Microbiol.">
        <title>Gene family expansions and transcriptome signatures uncover fungal adaptations to wood decay.</title>
        <authorList>
            <person name="Hage H."/>
            <person name="Miyauchi S."/>
            <person name="Viragh M."/>
            <person name="Drula E."/>
            <person name="Min B."/>
            <person name="Chaduli D."/>
            <person name="Navarro D."/>
            <person name="Favel A."/>
            <person name="Norest M."/>
            <person name="Lesage-Meessen L."/>
            <person name="Balint B."/>
            <person name="Merenyi Z."/>
            <person name="de Eugenio L."/>
            <person name="Morin E."/>
            <person name="Martinez A.T."/>
            <person name="Baldrian P."/>
            <person name="Stursova M."/>
            <person name="Martinez M.J."/>
            <person name="Novotny C."/>
            <person name="Magnuson J.K."/>
            <person name="Spatafora J.W."/>
            <person name="Maurice S."/>
            <person name="Pangilinan J."/>
            <person name="Andreopoulos W."/>
            <person name="LaButti K."/>
            <person name="Hundley H."/>
            <person name="Na H."/>
            <person name="Kuo A."/>
            <person name="Barry K."/>
            <person name="Lipzen A."/>
            <person name="Henrissat B."/>
            <person name="Riley R."/>
            <person name="Ahrendt S."/>
            <person name="Nagy L.G."/>
            <person name="Grigoriev I.V."/>
            <person name="Martin F."/>
            <person name="Rosso M.N."/>
        </authorList>
    </citation>
    <scope>NUCLEOTIDE SEQUENCE</scope>
    <source>
        <strain evidence="1">CBS 384.51</strain>
    </source>
</reference>
<protein>
    <submittedName>
        <fullName evidence="1">Cytochrome P450</fullName>
    </submittedName>
</protein>
<accession>A0ACB8TUZ7</accession>
<evidence type="ECO:0000313" key="1">
    <source>
        <dbReference type="EMBL" id="KAI0085847.1"/>
    </source>
</evidence>
<gene>
    <name evidence="1" type="ORF">BDY19DRAFT_996507</name>
</gene>
<dbReference type="EMBL" id="MU274928">
    <property type="protein sequence ID" value="KAI0085847.1"/>
    <property type="molecule type" value="Genomic_DNA"/>
</dbReference>
<organism evidence="1 2">
    <name type="scientific">Irpex rosettiformis</name>
    <dbReference type="NCBI Taxonomy" id="378272"/>
    <lineage>
        <taxon>Eukaryota</taxon>
        <taxon>Fungi</taxon>
        <taxon>Dikarya</taxon>
        <taxon>Basidiomycota</taxon>
        <taxon>Agaricomycotina</taxon>
        <taxon>Agaricomycetes</taxon>
        <taxon>Polyporales</taxon>
        <taxon>Irpicaceae</taxon>
        <taxon>Irpex</taxon>
    </lineage>
</organism>
<proteinExistence type="predicted"/>
<sequence length="1063" mass="117519">MSQVIPTPPSIPFIGHAASIEKELPLHSLILLTKQYGDIFQLNMIGTKVVHISTQKLLHEVSDEKRFRKTISTTAWEVRNATGDGLFTADVPREQNWFIAHRILMPAFSALNVRGMFDDMLDVTLQLTTKWERFGPQYKLDPSQDFTALTFEAITLCAMSYRMNSFYIDGLHPFARAMADFLTESGSRSMRPSIVQGMMRTTNAKYEADKNVMLNYVNDILQERKANPKDKKDILYLMMTGKDKETGVGMTDESIKLNMLTFLIAGHETTSGLLSFVLYHLLKNPEAMRKLRDEVDTNIGQRQMTVDDVNKLPYLIAVLRETLRLSSPVPMRAATPLEDTTLDGGKYAVEKDSTKIWCNVYQIHRDPAIWGPDAEEFKPERMLDGKFEALPPDSWQPFGFGMRGCIGRPFAWQEAQMVIVHIIQRFDIVMDDPTYDLKLKQTLTIKPKDFYIHAIPRKDKAAVVATPSSTLLRDRSNQVSRPISIADSETRKPLYVLYGSNTGNSEAFAQRITSEAGAHGFRASIGALDSVIDHLPKDGPVIIVTASFEGQPADNAAHFVEWISSLSANELTGVSYAVFGCGNKDWVATYQRIPTLIDDVISKRGGMRFVARGEGDAGSGEFFDAFDTWVDGLWKTLAEHYGVTLAGNVASTGIEIKTLDIGTTRATVLRQPDAALGTCVVNRVLTAPGVPEKRHLEFDLPEDTGYHAGDYLAILPVNPSRDVSRTLARFNLSGEQEVTITSSGPSPLPTNRPVSVLSLLSGYVELSQPATMRDLRTLAELAESGSPAQAALKALTESELYATKVLTPRLSLLDILEIHKDLGVPFSTFLGLLPSMRVRQYSISSSPLANPSRATLTVSILSSPRPTGNQDLEPFLGVASTYLASLRPGDKVQLAVRPSAKAFHPPSDLTIPLIMLCAGSGLAPMRGFLEERAIQKQAGRGVATCVLFFGCRSPGYDYLYGEQELKVWEEAGVVDVRPAFSRDAEKSEGCNYIQDRLWKDREVVINAWGKGSKIYVCGSGRVAAGVKETLVKIIQDHRNVDLEAATAIFNDVIHGRFATDVFE</sequence>
<keyword evidence="2" id="KW-1185">Reference proteome</keyword>
<comment type="caution">
    <text evidence="1">The sequence shown here is derived from an EMBL/GenBank/DDBJ whole genome shotgun (WGS) entry which is preliminary data.</text>
</comment>
<dbReference type="Proteomes" id="UP001055072">
    <property type="component" value="Unassembled WGS sequence"/>
</dbReference>
<evidence type="ECO:0000313" key="2">
    <source>
        <dbReference type="Proteomes" id="UP001055072"/>
    </source>
</evidence>